<proteinExistence type="predicted"/>
<dbReference type="EMBL" id="JADIKM010000006">
    <property type="protein sequence ID" value="MFK2906040.1"/>
    <property type="molecule type" value="Genomic_DNA"/>
</dbReference>
<evidence type="ECO:0000259" key="1">
    <source>
        <dbReference type="Pfam" id="PF20410"/>
    </source>
</evidence>
<evidence type="ECO:0000313" key="3">
    <source>
        <dbReference type="Proteomes" id="UP001620460"/>
    </source>
</evidence>
<accession>A0ABW8K0L5</accession>
<feature type="domain" description="X-Tfes XVIPCD" evidence="1">
    <location>
        <begin position="485"/>
        <end position="583"/>
    </location>
</feature>
<dbReference type="SUPFAM" id="SSF53474">
    <property type="entry name" value="alpha/beta-Hydrolases"/>
    <property type="match status" value="1"/>
</dbReference>
<comment type="caution">
    <text evidence="2">The sequence shown here is derived from an EMBL/GenBank/DDBJ whole genome shotgun (WGS) entry which is preliminary data.</text>
</comment>
<dbReference type="RefSeq" id="WP_404636012.1">
    <property type="nucleotide sequence ID" value="NZ_JADIKM010000006.1"/>
</dbReference>
<dbReference type="InterPro" id="IPR029058">
    <property type="entry name" value="AB_hydrolase_fold"/>
</dbReference>
<dbReference type="Proteomes" id="UP001620460">
    <property type="component" value="Unassembled WGS sequence"/>
</dbReference>
<name>A0ABW8K0L5_9GAMM</name>
<dbReference type="Pfam" id="PF20410">
    <property type="entry name" value="X-Tfes_XVIPCD"/>
    <property type="match status" value="1"/>
</dbReference>
<reference evidence="2 3" key="1">
    <citation type="submission" date="2020-10" db="EMBL/GenBank/DDBJ databases">
        <title>Phylogeny of dyella-like bacteria.</title>
        <authorList>
            <person name="Fu J."/>
        </authorList>
    </citation>
    <scope>NUCLEOTIDE SEQUENCE [LARGE SCALE GENOMIC DNA]</scope>
    <source>
        <strain evidence="2 3">Gsoil3046</strain>
    </source>
</reference>
<organism evidence="2 3">
    <name type="scientific">Dyella ginsengisoli</name>
    <dbReference type="NCBI Taxonomy" id="363848"/>
    <lineage>
        <taxon>Bacteria</taxon>
        <taxon>Pseudomonadati</taxon>
        <taxon>Pseudomonadota</taxon>
        <taxon>Gammaproteobacteria</taxon>
        <taxon>Lysobacterales</taxon>
        <taxon>Rhodanobacteraceae</taxon>
        <taxon>Dyella</taxon>
    </lineage>
</organism>
<evidence type="ECO:0000313" key="2">
    <source>
        <dbReference type="EMBL" id="MFK2906040.1"/>
    </source>
</evidence>
<keyword evidence="3" id="KW-1185">Reference proteome</keyword>
<protein>
    <recommendedName>
        <fullName evidence="1">X-Tfes XVIPCD domain-containing protein</fullName>
    </recommendedName>
</protein>
<sequence length="612" mass="65059">MSTPWNEKAGLAADAYTDRAKNDSVLIHGVRYAVLDSVRSSATGFQATAYLDVDQGKVEIMYRGTEAMGDGFRDDKVDLEMVRSRLNAQMPEAEAFTLKVLAEAKELEPRYHHPVEVTVGGHSLGGTLAEVMGYRHGLGGEAFNGYGAVDLDYGVPQGQPKEAPPFINHAKATDIVSAASRHYGTVKIYATEQDVADLREGRYLDAPDPRHPANPMIAGQLGAHFISNFAPESGEGESVLTAANEARYEQHQAAFDHFRHDVLTSRVALHDLLNDTNRAANKAHLTDQLDDAVDVMRYKVAVRGLEYVTGLDDTGARMQVVGNLTQVFGSAAQANVDATAANIHSTGETVDGVAHAASRVLHDGGRAWHQASGAAADTATELRPVAPLAADAVGLGARIVGAVGEMAADDLASKASAAGSLFHGASEWASQELHKAGTALHDGASWAARQWHDAGQRVQHAVDGLASTQAHDALEDNLQGTPRLDDPRHPDHPMYRQGWSQVQRLDAERGRASDQCSANLTGALVTACKAQGMTRIDAVTLSEDGSHAIATEQVLGRTFQRHAVVDTAQAVRMPLEQSSAQAASLPASPTAALAPPAQALDQLQATGHTLQR</sequence>
<gene>
    <name evidence="2" type="ORF">ISP17_18920</name>
</gene>
<dbReference type="InterPro" id="IPR046519">
    <property type="entry name" value="X-Tfes_XVIPCD"/>
</dbReference>
<dbReference type="Gene3D" id="3.40.50.1820">
    <property type="entry name" value="alpha/beta hydrolase"/>
    <property type="match status" value="1"/>
</dbReference>